<keyword evidence="3" id="KW-1185">Reference proteome</keyword>
<dbReference type="HOGENOM" id="CLU_061545_1_1_3"/>
<dbReference type="RefSeq" id="WP_015183162.1">
    <property type="nucleotide sequence ID" value="NC_019738.1"/>
</dbReference>
<sequence length="274" mass="29624">MAQIRFRFSKCSLAVSLKLAMLTGVFLLVQTPQALLAQGIPRRWEAKQYRPPMGIGAPIRTEGGGTRSGGPANSSCPVVGKPLTALVPGDRFGVTVAPYPTFFVYMPAVSPQASPLLVEFELQDNSGDSVYKSIFKTSGKPGILTLTLPTQAGLPPLKVGEDYKWSFTLICQPDERSQDITVEGWVRRVELNAILNNQLKQASPQQQVQLYAEAEIWQDALATLVQLRRNYPNDAAIAANWERLLSAAGLNNIAQEAVVTIPATVGDGFVSSGP</sequence>
<evidence type="ECO:0000313" key="2">
    <source>
        <dbReference type="EMBL" id="AFZ19019.1"/>
    </source>
</evidence>
<dbReference type="InterPro" id="IPR010328">
    <property type="entry name" value="DUF928"/>
</dbReference>
<evidence type="ECO:0000256" key="1">
    <source>
        <dbReference type="SAM" id="MobiDB-lite"/>
    </source>
</evidence>
<gene>
    <name evidence="2" type="ORF">Mic7113_3283</name>
</gene>
<dbReference type="EMBL" id="CP003630">
    <property type="protein sequence ID" value="AFZ19019.1"/>
    <property type="molecule type" value="Genomic_DNA"/>
</dbReference>
<protein>
    <recommendedName>
        <fullName evidence="4">DUF928 domain-containing protein</fullName>
    </recommendedName>
</protein>
<dbReference type="eggNOG" id="COG3087">
    <property type="taxonomic scope" value="Bacteria"/>
</dbReference>
<dbReference type="KEGG" id="mic:Mic7113_3283"/>
<feature type="region of interest" description="Disordered" evidence="1">
    <location>
        <begin position="55"/>
        <end position="74"/>
    </location>
</feature>
<proteinExistence type="predicted"/>
<organism evidence="2 3">
    <name type="scientific">Allocoleopsis franciscana PCC 7113</name>
    <dbReference type="NCBI Taxonomy" id="1173027"/>
    <lineage>
        <taxon>Bacteria</taxon>
        <taxon>Bacillati</taxon>
        <taxon>Cyanobacteriota</taxon>
        <taxon>Cyanophyceae</taxon>
        <taxon>Coleofasciculales</taxon>
        <taxon>Coleofasciculaceae</taxon>
        <taxon>Allocoleopsis</taxon>
        <taxon>Allocoleopsis franciscana</taxon>
    </lineage>
</organism>
<dbReference type="AlphaFoldDB" id="K9WGW4"/>
<reference evidence="2 3" key="1">
    <citation type="submission" date="2012-06" db="EMBL/GenBank/DDBJ databases">
        <title>Finished chromosome of genome of Microcoleus sp. PCC 7113.</title>
        <authorList>
            <consortium name="US DOE Joint Genome Institute"/>
            <person name="Gugger M."/>
            <person name="Coursin T."/>
            <person name="Rippka R."/>
            <person name="Tandeau De Marsac N."/>
            <person name="Huntemann M."/>
            <person name="Wei C.-L."/>
            <person name="Han J."/>
            <person name="Detter J.C."/>
            <person name="Han C."/>
            <person name="Tapia R."/>
            <person name="Chen A."/>
            <person name="Kyrpides N."/>
            <person name="Mavromatis K."/>
            <person name="Markowitz V."/>
            <person name="Szeto E."/>
            <person name="Ivanova N."/>
            <person name="Pagani I."/>
            <person name="Pati A."/>
            <person name="Goodwin L."/>
            <person name="Nordberg H.P."/>
            <person name="Cantor M.N."/>
            <person name="Hua S.X."/>
            <person name="Woyke T."/>
            <person name="Kerfeld C.A."/>
        </authorList>
    </citation>
    <scope>NUCLEOTIDE SEQUENCE [LARGE SCALE GENOMIC DNA]</scope>
    <source>
        <strain evidence="2 3">PCC 7113</strain>
    </source>
</reference>
<name>K9WGW4_9CYAN</name>
<dbReference type="Proteomes" id="UP000010471">
    <property type="component" value="Chromosome"/>
</dbReference>
<dbReference type="Pfam" id="PF06051">
    <property type="entry name" value="DUF928"/>
    <property type="match status" value="1"/>
</dbReference>
<evidence type="ECO:0000313" key="3">
    <source>
        <dbReference type="Proteomes" id="UP000010471"/>
    </source>
</evidence>
<evidence type="ECO:0008006" key="4">
    <source>
        <dbReference type="Google" id="ProtNLM"/>
    </source>
</evidence>
<dbReference type="STRING" id="1173027.Mic7113_3283"/>
<accession>K9WGW4</accession>